<dbReference type="PROSITE" id="PS51257">
    <property type="entry name" value="PROKAR_LIPOPROTEIN"/>
    <property type="match status" value="1"/>
</dbReference>
<dbReference type="EMBL" id="BJXC01000010">
    <property type="protein sequence ID" value="GEM51974.1"/>
    <property type="molecule type" value="Genomic_DNA"/>
</dbReference>
<evidence type="ECO:0000313" key="1">
    <source>
        <dbReference type="EMBL" id="GEM51974.1"/>
    </source>
</evidence>
<dbReference type="STRING" id="1218108.GCA_000382425_03102"/>
<organism evidence="1 2">
    <name type="scientific">Empedobacter brevis NBRC 14943 = ATCC 43319</name>
    <dbReference type="NCBI Taxonomy" id="1218108"/>
    <lineage>
        <taxon>Bacteria</taxon>
        <taxon>Pseudomonadati</taxon>
        <taxon>Bacteroidota</taxon>
        <taxon>Flavobacteriia</taxon>
        <taxon>Flavobacteriales</taxon>
        <taxon>Weeksellaceae</taxon>
        <taxon>Empedobacter</taxon>
    </lineage>
</organism>
<sequence length="257" mass="29141">MIKKFFVTLIACSAVLVGCNNDDDNGVDKETKIPVEERNALDDEAIQQYLEDFYFNPKNGKLTKFDTIKGNEDDAYPALKAIAKQDNIGIWYAENPHHKGTGKTIVSNDNSKISLNIEVKSFRGTSSSDYKRKYGSINSINLPNWNSINSGDGSAIQDPSYYYYIPTETETKNGVKREHVELKNFAEGLKHFKETERSVTDLYNFQGVIILPSRLAYGRNRVYGGANSGISDQFPAYRDISYIFNFELPKIEERVKK</sequence>
<dbReference type="AlphaFoldDB" id="A0A511NGP4"/>
<gene>
    <name evidence="1" type="ORF">EB1_17640</name>
</gene>
<evidence type="ECO:0008006" key="3">
    <source>
        <dbReference type="Google" id="ProtNLM"/>
    </source>
</evidence>
<accession>A0A511NGP4</accession>
<dbReference type="OrthoDB" id="1270857at2"/>
<name>A0A511NGP4_9FLAO</name>
<dbReference type="Proteomes" id="UP000321245">
    <property type="component" value="Unassembled WGS sequence"/>
</dbReference>
<comment type="caution">
    <text evidence="1">The sequence shown here is derived from an EMBL/GenBank/DDBJ whole genome shotgun (WGS) entry which is preliminary data.</text>
</comment>
<proteinExistence type="predicted"/>
<reference evidence="1 2" key="1">
    <citation type="submission" date="2019-07" db="EMBL/GenBank/DDBJ databases">
        <title>Whole genome shotgun sequence of Empedobacter brevis NBRC 14943.</title>
        <authorList>
            <person name="Hosoyama A."/>
            <person name="Uohara A."/>
            <person name="Ohji S."/>
            <person name="Ichikawa N."/>
        </authorList>
    </citation>
    <scope>NUCLEOTIDE SEQUENCE [LARGE SCALE GENOMIC DNA]</scope>
    <source>
        <strain evidence="1 2">NBRC 14943</strain>
    </source>
</reference>
<keyword evidence="2" id="KW-1185">Reference proteome</keyword>
<dbReference type="RefSeq" id="WP_019976574.1">
    <property type="nucleotide sequence ID" value="NZ_BJXC01000010.1"/>
</dbReference>
<evidence type="ECO:0000313" key="2">
    <source>
        <dbReference type="Proteomes" id="UP000321245"/>
    </source>
</evidence>
<protein>
    <recommendedName>
        <fullName evidence="3">Lipoprotein</fullName>
    </recommendedName>
</protein>
<dbReference type="GeneID" id="84651157"/>